<protein>
    <submittedName>
        <fullName evidence="1">Uncharacterized protein</fullName>
    </submittedName>
</protein>
<comment type="caution">
    <text evidence="1">The sequence shown here is derived from an EMBL/GenBank/DDBJ whole genome shotgun (WGS) entry which is preliminary data.</text>
</comment>
<name>A0AAE1CKB9_9GAST</name>
<dbReference type="Proteomes" id="UP001283361">
    <property type="component" value="Unassembled WGS sequence"/>
</dbReference>
<accession>A0AAE1CKB9</accession>
<reference evidence="1" key="1">
    <citation type="journal article" date="2023" name="G3 (Bethesda)">
        <title>A reference genome for the long-term kleptoplast-retaining sea slug Elysia crispata morphotype clarki.</title>
        <authorList>
            <person name="Eastman K.E."/>
            <person name="Pendleton A.L."/>
            <person name="Shaikh M.A."/>
            <person name="Suttiyut T."/>
            <person name="Ogas R."/>
            <person name="Tomko P."/>
            <person name="Gavelis G."/>
            <person name="Widhalm J.R."/>
            <person name="Wisecaver J.H."/>
        </authorList>
    </citation>
    <scope>NUCLEOTIDE SEQUENCE</scope>
    <source>
        <strain evidence="1">ECLA1</strain>
    </source>
</reference>
<organism evidence="1 2">
    <name type="scientific">Elysia crispata</name>
    <name type="common">lettuce slug</name>
    <dbReference type="NCBI Taxonomy" id="231223"/>
    <lineage>
        <taxon>Eukaryota</taxon>
        <taxon>Metazoa</taxon>
        <taxon>Spiralia</taxon>
        <taxon>Lophotrochozoa</taxon>
        <taxon>Mollusca</taxon>
        <taxon>Gastropoda</taxon>
        <taxon>Heterobranchia</taxon>
        <taxon>Euthyneura</taxon>
        <taxon>Panpulmonata</taxon>
        <taxon>Sacoglossa</taxon>
        <taxon>Placobranchoidea</taxon>
        <taxon>Plakobranchidae</taxon>
        <taxon>Elysia</taxon>
    </lineage>
</organism>
<evidence type="ECO:0000313" key="2">
    <source>
        <dbReference type="Proteomes" id="UP001283361"/>
    </source>
</evidence>
<dbReference type="EMBL" id="JAWDGP010007896">
    <property type="protein sequence ID" value="KAK3701283.1"/>
    <property type="molecule type" value="Genomic_DNA"/>
</dbReference>
<evidence type="ECO:0000313" key="1">
    <source>
        <dbReference type="EMBL" id="KAK3701283.1"/>
    </source>
</evidence>
<sequence length="101" mass="11338">MHRFRIRPVVHRPYPGTAGQIRVINAFRMTLDRYDNRSMSSMQSYHSVQNMRSGHHHGHGKRPHMNQSLSTEAGDCTPLTGLSVSYTAPGRVSGITETTSM</sequence>
<dbReference type="AlphaFoldDB" id="A0AAE1CKB9"/>
<gene>
    <name evidence="1" type="ORF">RRG08_066776</name>
</gene>
<proteinExistence type="predicted"/>
<keyword evidence="2" id="KW-1185">Reference proteome</keyword>